<dbReference type="EMBL" id="MT142709">
    <property type="protein sequence ID" value="QJA87475.1"/>
    <property type="molecule type" value="Genomic_DNA"/>
</dbReference>
<organism evidence="3">
    <name type="scientific">viral metagenome</name>
    <dbReference type="NCBI Taxonomy" id="1070528"/>
    <lineage>
        <taxon>unclassified sequences</taxon>
        <taxon>metagenomes</taxon>
        <taxon>organismal metagenomes</taxon>
    </lineage>
</organism>
<protein>
    <submittedName>
        <fullName evidence="3">Uncharacterized protein</fullName>
    </submittedName>
</protein>
<evidence type="ECO:0000256" key="2">
    <source>
        <dbReference type="SAM" id="Phobius"/>
    </source>
</evidence>
<keyword evidence="2" id="KW-0472">Membrane</keyword>
<gene>
    <name evidence="3" type="ORF">MM415B02988_0006</name>
</gene>
<proteinExistence type="predicted"/>
<feature type="region of interest" description="Disordered" evidence="1">
    <location>
        <begin position="84"/>
        <end position="106"/>
    </location>
</feature>
<dbReference type="AlphaFoldDB" id="A0A6M3L226"/>
<name>A0A6M3L226_9ZZZZ</name>
<keyword evidence="2" id="KW-1133">Transmembrane helix</keyword>
<reference evidence="3" key="1">
    <citation type="submission" date="2020-03" db="EMBL/GenBank/DDBJ databases">
        <title>The deep terrestrial virosphere.</title>
        <authorList>
            <person name="Holmfeldt K."/>
            <person name="Nilsson E."/>
            <person name="Simone D."/>
            <person name="Lopez-Fernandez M."/>
            <person name="Wu X."/>
            <person name="de Brujin I."/>
            <person name="Lundin D."/>
            <person name="Andersson A."/>
            <person name="Bertilsson S."/>
            <person name="Dopson M."/>
        </authorList>
    </citation>
    <scope>NUCLEOTIDE SEQUENCE</scope>
    <source>
        <strain evidence="3">MM415B02988</strain>
    </source>
</reference>
<accession>A0A6M3L226</accession>
<feature type="transmembrane region" description="Helical" evidence="2">
    <location>
        <begin position="9"/>
        <end position="28"/>
    </location>
</feature>
<evidence type="ECO:0000313" key="3">
    <source>
        <dbReference type="EMBL" id="QJA87475.1"/>
    </source>
</evidence>
<keyword evidence="2" id="KW-0812">Transmembrane</keyword>
<sequence>MTAETGKKWFVGTVFMITIPLFSILHSIQNDRLNVVEALAAQNSKVDNSRICRIEKELLNQGKAIARIEVMLAYLTEDLRNDTRRRDKGDIQKDQRGTNRANKDGG</sequence>
<evidence type="ECO:0000256" key="1">
    <source>
        <dbReference type="SAM" id="MobiDB-lite"/>
    </source>
</evidence>